<evidence type="ECO:0000313" key="6">
    <source>
        <dbReference type="Proteomes" id="UP001239167"/>
    </source>
</evidence>
<dbReference type="PANTHER" id="PTHR33705">
    <property type="entry name" value="PHOSPHOCARRIER PROTEIN HPR"/>
    <property type="match status" value="1"/>
</dbReference>
<dbReference type="InterPro" id="IPR035895">
    <property type="entry name" value="HPr-like_sf"/>
</dbReference>
<evidence type="ECO:0000256" key="2">
    <source>
        <dbReference type="ARBA" id="ARBA00022490"/>
    </source>
</evidence>
<dbReference type="Proteomes" id="UP001239167">
    <property type="component" value="Unassembled WGS sequence"/>
</dbReference>
<organism evidence="5 6">
    <name type="scientific">Pectinatus haikarae</name>
    <dbReference type="NCBI Taxonomy" id="349096"/>
    <lineage>
        <taxon>Bacteria</taxon>
        <taxon>Bacillati</taxon>
        <taxon>Bacillota</taxon>
        <taxon>Negativicutes</taxon>
        <taxon>Selenomonadales</taxon>
        <taxon>Selenomonadaceae</taxon>
        <taxon>Pectinatus</taxon>
    </lineage>
</organism>
<dbReference type="RefSeq" id="WP_196604225.1">
    <property type="nucleotide sequence ID" value="NZ_CP116940.1"/>
</dbReference>
<reference evidence="5 6" key="1">
    <citation type="submission" date="2023-07" db="EMBL/GenBank/DDBJ databases">
        <title>Genomic Encyclopedia of Type Strains, Phase IV (KMG-IV): sequencing the most valuable type-strain genomes for metagenomic binning, comparative biology and taxonomic classification.</title>
        <authorList>
            <person name="Goeker M."/>
        </authorList>
    </citation>
    <scope>NUCLEOTIDE SEQUENCE [LARGE SCALE GENOMIC DNA]</scope>
    <source>
        <strain evidence="5 6">DSM 16980</strain>
    </source>
</reference>
<sequence length="87" mass="9662">MITRRMTIENPLGLHAAYAARLAAFARKSGSSIFLRKKGKKLARAADMVAVLGMLVRAGDELEILVDGLDEIEDMQKFMELIISLDR</sequence>
<evidence type="ECO:0000256" key="3">
    <source>
        <dbReference type="ARBA" id="ARBA00022683"/>
    </source>
</evidence>
<keyword evidence="6" id="KW-1185">Reference proteome</keyword>
<dbReference type="Pfam" id="PF00381">
    <property type="entry name" value="PTS-HPr"/>
    <property type="match status" value="1"/>
</dbReference>
<feature type="domain" description="HPr" evidence="4">
    <location>
        <begin position="1"/>
        <end position="87"/>
    </location>
</feature>
<dbReference type="PANTHER" id="PTHR33705:SF2">
    <property type="entry name" value="PHOSPHOCARRIER PROTEIN NPR"/>
    <property type="match status" value="1"/>
</dbReference>
<comment type="caution">
    <text evidence="5">The sequence shown here is derived from an EMBL/GenBank/DDBJ whole genome shotgun (WGS) entry which is preliminary data.</text>
</comment>
<keyword evidence="2" id="KW-0963">Cytoplasm</keyword>
<name>A0ABT9Y7Y4_9FIRM</name>
<evidence type="ECO:0000256" key="1">
    <source>
        <dbReference type="ARBA" id="ARBA00004496"/>
    </source>
</evidence>
<dbReference type="InterPro" id="IPR050399">
    <property type="entry name" value="HPr"/>
</dbReference>
<dbReference type="EMBL" id="JAUSUE010000011">
    <property type="protein sequence ID" value="MDQ0203948.1"/>
    <property type="molecule type" value="Genomic_DNA"/>
</dbReference>
<keyword evidence="3" id="KW-0598">Phosphotransferase system</keyword>
<comment type="subcellular location">
    <subcellularLocation>
        <location evidence="1">Cytoplasm</location>
    </subcellularLocation>
</comment>
<gene>
    <name evidence="5" type="ORF">J2S01_001668</name>
</gene>
<dbReference type="InterPro" id="IPR000032">
    <property type="entry name" value="HPr-like"/>
</dbReference>
<accession>A0ABT9Y7Y4</accession>
<evidence type="ECO:0000313" key="5">
    <source>
        <dbReference type="EMBL" id="MDQ0203948.1"/>
    </source>
</evidence>
<dbReference type="SUPFAM" id="SSF55594">
    <property type="entry name" value="HPr-like"/>
    <property type="match status" value="1"/>
</dbReference>
<proteinExistence type="predicted"/>
<protein>
    <submittedName>
        <fullName evidence="5">Phosphotransferase system HPr (HPr) family protein</fullName>
    </submittedName>
</protein>
<evidence type="ECO:0000259" key="4">
    <source>
        <dbReference type="PROSITE" id="PS51350"/>
    </source>
</evidence>
<dbReference type="PROSITE" id="PS51350">
    <property type="entry name" value="PTS_HPR_DOM"/>
    <property type="match status" value="1"/>
</dbReference>
<dbReference type="Gene3D" id="3.30.1340.10">
    <property type="entry name" value="HPr-like"/>
    <property type="match status" value="1"/>
</dbReference>